<evidence type="ECO:0000313" key="1">
    <source>
        <dbReference type="EMBL" id="KAH7918358.1"/>
    </source>
</evidence>
<keyword evidence="2" id="KW-1185">Reference proteome</keyword>
<sequence>MAWYARQARSTASRPSVTHSSRICATLASRSGTVTSPGEVFRPQTMAGILPDEVKLGFGLQSEPGIRSEPGQVQSCLGQFNCADPPVGCAHLERAQCHTEGAQMDRGRKVHQLWSTTAAMLSFLNDTEPVIEQCQFRVVSEMMQQIYKCALFVREYC</sequence>
<organism evidence="1 2">
    <name type="scientific">Leucogyrophana mollusca</name>
    <dbReference type="NCBI Taxonomy" id="85980"/>
    <lineage>
        <taxon>Eukaryota</taxon>
        <taxon>Fungi</taxon>
        <taxon>Dikarya</taxon>
        <taxon>Basidiomycota</taxon>
        <taxon>Agaricomycotina</taxon>
        <taxon>Agaricomycetes</taxon>
        <taxon>Agaricomycetidae</taxon>
        <taxon>Boletales</taxon>
        <taxon>Boletales incertae sedis</taxon>
        <taxon>Leucogyrophana</taxon>
    </lineage>
</organism>
<accession>A0ACB8B0I9</accession>
<name>A0ACB8B0I9_9AGAM</name>
<reference evidence="1" key="1">
    <citation type="journal article" date="2021" name="New Phytol.">
        <title>Evolutionary innovations through gain and loss of genes in the ectomycorrhizal Boletales.</title>
        <authorList>
            <person name="Wu G."/>
            <person name="Miyauchi S."/>
            <person name="Morin E."/>
            <person name="Kuo A."/>
            <person name="Drula E."/>
            <person name="Varga T."/>
            <person name="Kohler A."/>
            <person name="Feng B."/>
            <person name="Cao Y."/>
            <person name="Lipzen A."/>
            <person name="Daum C."/>
            <person name="Hundley H."/>
            <person name="Pangilinan J."/>
            <person name="Johnson J."/>
            <person name="Barry K."/>
            <person name="LaButti K."/>
            <person name="Ng V."/>
            <person name="Ahrendt S."/>
            <person name="Min B."/>
            <person name="Choi I.G."/>
            <person name="Park H."/>
            <person name="Plett J.M."/>
            <person name="Magnuson J."/>
            <person name="Spatafora J.W."/>
            <person name="Nagy L.G."/>
            <person name="Henrissat B."/>
            <person name="Grigoriev I.V."/>
            <person name="Yang Z.L."/>
            <person name="Xu J."/>
            <person name="Martin F.M."/>
        </authorList>
    </citation>
    <scope>NUCLEOTIDE SEQUENCE</scope>
    <source>
        <strain evidence="1">KUC20120723A-06</strain>
    </source>
</reference>
<proteinExistence type="predicted"/>
<comment type="caution">
    <text evidence="1">The sequence shown here is derived from an EMBL/GenBank/DDBJ whole genome shotgun (WGS) entry which is preliminary data.</text>
</comment>
<protein>
    <submittedName>
        <fullName evidence="1">Uncharacterized protein</fullName>
    </submittedName>
</protein>
<evidence type="ECO:0000313" key="2">
    <source>
        <dbReference type="Proteomes" id="UP000790709"/>
    </source>
</evidence>
<gene>
    <name evidence="1" type="ORF">BV22DRAFT_910180</name>
</gene>
<dbReference type="Proteomes" id="UP000790709">
    <property type="component" value="Unassembled WGS sequence"/>
</dbReference>
<dbReference type="EMBL" id="MU266800">
    <property type="protein sequence ID" value="KAH7918358.1"/>
    <property type="molecule type" value="Genomic_DNA"/>
</dbReference>